<evidence type="ECO:0000259" key="1">
    <source>
        <dbReference type="Pfam" id="PF06983"/>
    </source>
</evidence>
<protein>
    <submittedName>
        <fullName evidence="2">VOC family protein</fullName>
    </submittedName>
</protein>
<proteinExistence type="predicted"/>
<dbReference type="InterPro" id="IPR009725">
    <property type="entry name" value="3_dmu_93_MTrfase"/>
</dbReference>
<dbReference type="Pfam" id="PF06983">
    <property type="entry name" value="3-dmu-9_3-mt"/>
    <property type="match status" value="1"/>
</dbReference>
<evidence type="ECO:0000313" key="3">
    <source>
        <dbReference type="Proteomes" id="UP000290848"/>
    </source>
</evidence>
<feature type="domain" description="PhnB-like" evidence="1">
    <location>
        <begin position="4"/>
        <end position="117"/>
    </location>
</feature>
<accession>A0A4Q0M493</accession>
<dbReference type="RefSeq" id="WP_128770901.1">
    <property type="nucleotide sequence ID" value="NZ_RXOC01000015.1"/>
</dbReference>
<organism evidence="2 3">
    <name type="scientific">Arcticibacter tournemirensis</name>
    <dbReference type="NCBI Taxonomy" id="699437"/>
    <lineage>
        <taxon>Bacteria</taxon>
        <taxon>Pseudomonadati</taxon>
        <taxon>Bacteroidota</taxon>
        <taxon>Sphingobacteriia</taxon>
        <taxon>Sphingobacteriales</taxon>
        <taxon>Sphingobacteriaceae</taxon>
        <taxon>Arcticibacter</taxon>
    </lineage>
</organism>
<dbReference type="PIRSF" id="PIRSF021700">
    <property type="entry name" value="3_dmu_93_MTrfase"/>
    <property type="match status" value="1"/>
</dbReference>
<dbReference type="EMBL" id="RXOC01000015">
    <property type="protein sequence ID" value="RXF67768.1"/>
    <property type="molecule type" value="Genomic_DNA"/>
</dbReference>
<gene>
    <name evidence="2" type="ORF">EKH83_18265</name>
</gene>
<dbReference type="CDD" id="cd06588">
    <property type="entry name" value="PhnB_like"/>
    <property type="match status" value="1"/>
</dbReference>
<comment type="caution">
    <text evidence="2">The sequence shown here is derived from an EMBL/GenBank/DDBJ whole genome shotgun (WGS) entry which is preliminary data.</text>
</comment>
<reference evidence="2 3" key="1">
    <citation type="submission" date="2018-12" db="EMBL/GenBank/DDBJ databases">
        <title>The Draft Genome Sequence of the Soil Bacterium Pedobacter tournemirensis R1.</title>
        <authorList>
            <person name="He J."/>
        </authorList>
    </citation>
    <scope>NUCLEOTIDE SEQUENCE [LARGE SCALE GENOMIC DNA]</scope>
    <source>
        <strain evidence="2 3">R1</strain>
    </source>
</reference>
<dbReference type="InterPro" id="IPR029068">
    <property type="entry name" value="Glyas_Bleomycin-R_OHBP_Dase"/>
</dbReference>
<dbReference type="AlphaFoldDB" id="A0A4Q0M493"/>
<dbReference type="SUPFAM" id="SSF54593">
    <property type="entry name" value="Glyoxalase/Bleomycin resistance protein/Dihydroxybiphenyl dioxygenase"/>
    <property type="match status" value="1"/>
</dbReference>
<dbReference type="PANTHER" id="PTHR33990">
    <property type="entry name" value="PROTEIN YJDN-RELATED"/>
    <property type="match status" value="1"/>
</dbReference>
<evidence type="ECO:0000313" key="2">
    <source>
        <dbReference type="EMBL" id="RXF67768.1"/>
    </source>
</evidence>
<name>A0A4Q0M493_9SPHI</name>
<dbReference type="Proteomes" id="UP000290848">
    <property type="component" value="Unassembled WGS sequence"/>
</dbReference>
<sequence length="158" mass="18004">MRTKITPFLLFNNEAEEAANFYVSVFNGKLLNVTRYPENGPMPSDMVLTATFEILGMTMTALNWGQEAKFLETISFAIEPDTQEEVDYYWSALIADRGQEGPCSWLKDKYGVSWQVTPEVLPRLMTDPDPRKSSAVMQAMMKMKKIIIKDIQDAYDNA</sequence>
<dbReference type="InterPro" id="IPR028973">
    <property type="entry name" value="PhnB-like"/>
</dbReference>
<dbReference type="PANTHER" id="PTHR33990:SF2">
    <property type="entry name" value="PHNB-LIKE DOMAIN-CONTAINING PROTEIN"/>
    <property type="match status" value="1"/>
</dbReference>
<dbReference type="Gene3D" id="3.10.180.10">
    <property type="entry name" value="2,3-Dihydroxybiphenyl 1,2-Dioxygenase, domain 1"/>
    <property type="match status" value="1"/>
</dbReference>